<evidence type="ECO:0000313" key="3">
    <source>
        <dbReference type="EMBL" id="AIJ46711.1"/>
    </source>
</evidence>
<feature type="region of interest" description="Disordered" evidence="1">
    <location>
        <begin position="85"/>
        <end position="104"/>
    </location>
</feature>
<dbReference type="InterPro" id="IPR058087">
    <property type="entry name" value="XAC2610_dom"/>
</dbReference>
<evidence type="ECO:0008006" key="5">
    <source>
        <dbReference type="Google" id="ProtNLM"/>
    </source>
</evidence>
<evidence type="ECO:0000313" key="4">
    <source>
        <dbReference type="Proteomes" id="UP000028782"/>
    </source>
</evidence>
<dbReference type="Proteomes" id="UP000028782">
    <property type="component" value="Chromosome"/>
</dbReference>
<keyword evidence="2" id="KW-0732">Signal</keyword>
<dbReference type="AlphaFoldDB" id="A0A076PPV0"/>
<protein>
    <recommendedName>
        <fullName evidence="5">Nitrite reductase</fullName>
    </recommendedName>
</protein>
<dbReference type="KEGG" id="ctes:O987_12940"/>
<evidence type="ECO:0000256" key="1">
    <source>
        <dbReference type="SAM" id="MobiDB-lite"/>
    </source>
</evidence>
<feature type="signal peptide" evidence="2">
    <location>
        <begin position="1"/>
        <end position="28"/>
    </location>
</feature>
<organism evidence="3 4">
    <name type="scientific">Comamonas testosteroni TK102</name>
    <dbReference type="NCBI Taxonomy" id="1392005"/>
    <lineage>
        <taxon>Bacteria</taxon>
        <taxon>Pseudomonadati</taxon>
        <taxon>Pseudomonadota</taxon>
        <taxon>Betaproteobacteria</taxon>
        <taxon>Burkholderiales</taxon>
        <taxon>Comamonadaceae</taxon>
        <taxon>Comamonas</taxon>
    </lineage>
</organism>
<feature type="compositionally biased region" description="Polar residues" evidence="1">
    <location>
        <begin position="86"/>
        <end position="96"/>
    </location>
</feature>
<dbReference type="HOGENOM" id="CLU_060956_0_0_4"/>
<accession>A0A076PPV0</accession>
<dbReference type="EMBL" id="CP006704">
    <property type="protein sequence ID" value="AIJ46711.1"/>
    <property type="molecule type" value="Genomic_DNA"/>
</dbReference>
<sequence>MTLKCLTGRVAGLNIALALMSWVSMAHAETAQTLHEAVVWSASYRGEIAGKAVKLELWRLDGAVGGSYCYEPCNRPGATLDLEGSASGQLTETPMTGASDPKPSGRWSLAALPGMAPPRLQGRWQSMDGKRRWPVDLLRQPPAFPHALHYELRLLMNQKLRSLADCGEHMDLQVTAIQVYEQGRLKQSLPTAAAGSCWLVQPSWVDANFDGWPDLTQALVLPAGPNIPHRTWLYDPATRKLVLGPQSLQDISSPAFDGKARRIYSEWRASCCSHGVDIYAWKPAGPELVEQAESHMLPVRKGGKLMACYQVPGYAQGHVRWPSGLYQRGSDLSLAQEPTADWCDADPAATMGQNQVQVLAEPRAGQPPQVVRSYGASYRKVDTPQGARYCPDIAVFDADARKVVRVLMSESAEQDCETEKPVGTQP</sequence>
<evidence type="ECO:0000256" key="2">
    <source>
        <dbReference type="SAM" id="SignalP"/>
    </source>
</evidence>
<dbReference type="RefSeq" id="WP_043376409.1">
    <property type="nucleotide sequence ID" value="NZ_CP006704.1"/>
</dbReference>
<feature type="chain" id="PRO_5001716326" description="Nitrite reductase" evidence="2">
    <location>
        <begin position="29"/>
        <end position="426"/>
    </location>
</feature>
<gene>
    <name evidence="3" type="ORF">O987_12940</name>
</gene>
<reference evidence="3 4" key="1">
    <citation type="journal article" date="2014" name="Genome Announc.">
        <title>Complete Genome Sequence of Polychlorinated Biphenyl Degrader Comamonas testosteroni TK102 (NBRC 109938).</title>
        <authorList>
            <person name="Fukuda K."/>
            <person name="Hosoyama A."/>
            <person name="Tsuchikane K."/>
            <person name="Ohji S."/>
            <person name="Yamazoe A."/>
            <person name="Fujita N."/>
            <person name="Shintani M."/>
            <person name="Kimbara K."/>
        </authorList>
    </citation>
    <scope>NUCLEOTIDE SEQUENCE [LARGE SCALE GENOMIC DNA]</scope>
    <source>
        <strain evidence="3">TK102</strain>
    </source>
</reference>
<name>A0A076PPV0_COMTE</name>
<proteinExistence type="predicted"/>
<dbReference type="NCBIfam" id="NF047539">
    <property type="entry name" value="XAC2610_fam"/>
    <property type="match status" value="1"/>
</dbReference>